<gene>
    <name evidence="2" type="ORF">GCM10009727_76320</name>
</gene>
<accession>A0ABN3AET6</accession>
<comment type="caution">
    <text evidence="2">The sequence shown here is derived from an EMBL/GenBank/DDBJ whole genome shotgun (WGS) entry which is preliminary data.</text>
</comment>
<dbReference type="InterPro" id="IPR015943">
    <property type="entry name" value="WD40/YVTN_repeat-like_dom_sf"/>
</dbReference>
<organism evidence="2 3">
    <name type="scientific">Actinomadura napierensis</name>
    <dbReference type="NCBI Taxonomy" id="267854"/>
    <lineage>
        <taxon>Bacteria</taxon>
        <taxon>Bacillati</taxon>
        <taxon>Actinomycetota</taxon>
        <taxon>Actinomycetes</taxon>
        <taxon>Streptosporangiales</taxon>
        <taxon>Thermomonosporaceae</taxon>
        <taxon>Actinomadura</taxon>
    </lineage>
</organism>
<reference evidence="2 3" key="1">
    <citation type="journal article" date="2019" name="Int. J. Syst. Evol. Microbiol.">
        <title>The Global Catalogue of Microorganisms (GCM) 10K type strain sequencing project: providing services to taxonomists for standard genome sequencing and annotation.</title>
        <authorList>
            <consortium name="The Broad Institute Genomics Platform"/>
            <consortium name="The Broad Institute Genome Sequencing Center for Infectious Disease"/>
            <person name="Wu L."/>
            <person name="Ma J."/>
        </authorList>
    </citation>
    <scope>NUCLEOTIDE SEQUENCE [LARGE SCALE GENOMIC DNA]</scope>
    <source>
        <strain evidence="2 3">JCM 13850</strain>
    </source>
</reference>
<dbReference type="RefSeq" id="WP_344279212.1">
    <property type="nucleotide sequence ID" value="NZ_BAAAMR010000100.1"/>
</dbReference>
<name>A0ABN3AET6_9ACTN</name>
<dbReference type="EMBL" id="BAAAMR010000100">
    <property type="protein sequence ID" value="GAA2161708.1"/>
    <property type="molecule type" value="Genomic_DNA"/>
</dbReference>
<dbReference type="Gene3D" id="2.130.10.10">
    <property type="entry name" value="YVTN repeat-like/Quinoprotein amine dehydrogenase"/>
    <property type="match status" value="1"/>
</dbReference>
<dbReference type="InterPro" id="IPR002372">
    <property type="entry name" value="PQQ_rpt_dom"/>
</dbReference>
<dbReference type="Pfam" id="PF13360">
    <property type="entry name" value="PQQ_2"/>
    <property type="match status" value="1"/>
</dbReference>
<dbReference type="Proteomes" id="UP001501020">
    <property type="component" value="Unassembled WGS sequence"/>
</dbReference>
<evidence type="ECO:0000313" key="2">
    <source>
        <dbReference type="EMBL" id="GAA2161708.1"/>
    </source>
</evidence>
<sequence length="344" mass="36072">MAASPQGVEALSARTGATVWRSVSYDHSGVAAFAVSGQQVVIATRGGRWISVHAPTGQVSWRSQAPPGALIPYSDKLQVLAGAATVPVVSLDTHTIRGVDSRTGRIKWNIGRQQLYGCTPDTSRLTQPSSVETQRYVSKNWLAIPVTCGTRSAVVAVDAASGHATWRHGTLTPDDSPLSSAGDRFVGINDDGYGVFEQGVEKNSHKLIVQDPSGQAKTVLNKAQAYDIWGPLSPLAMVGGNMIVPFLRNGEHYFAAMTASGGRTSIVSLSEGVRVATFDGTRAYGIQKDGSIKVATVGRALSVEVNPPLKGNAFWVAAGNESLLAAATDDASGKSRVTITSIGN</sequence>
<keyword evidence="3" id="KW-1185">Reference proteome</keyword>
<feature type="domain" description="Pyrrolo-quinoline quinone repeat" evidence="1">
    <location>
        <begin position="7"/>
        <end position="174"/>
    </location>
</feature>
<dbReference type="InterPro" id="IPR011047">
    <property type="entry name" value="Quinoprotein_ADH-like_sf"/>
</dbReference>
<dbReference type="SUPFAM" id="SSF50998">
    <property type="entry name" value="Quinoprotein alcohol dehydrogenase-like"/>
    <property type="match status" value="1"/>
</dbReference>
<proteinExistence type="predicted"/>
<evidence type="ECO:0000259" key="1">
    <source>
        <dbReference type="Pfam" id="PF13360"/>
    </source>
</evidence>
<protein>
    <recommendedName>
        <fullName evidence="1">Pyrrolo-quinoline quinone repeat domain-containing protein</fullName>
    </recommendedName>
</protein>
<evidence type="ECO:0000313" key="3">
    <source>
        <dbReference type="Proteomes" id="UP001501020"/>
    </source>
</evidence>